<feature type="region of interest" description="Disordered" evidence="1">
    <location>
        <begin position="75"/>
        <end position="95"/>
    </location>
</feature>
<gene>
    <name evidence="2" type="ORF">CGLAU_04610</name>
</gene>
<dbReference type="OrthoDB" id="7347529at2"/>
<dbReference type="AlphaFoldDB" id="A0A1Q2HVL4"/>
<reference evidence="2 3" key="1">
    <citation type="submission" date="2016-12" db="EMBL/GenBank/DDBJ databases">
        <authorList>
            <person name="Song W.-J."/>
            <person name="Kurnit D.M."/>
        </authorList>
    </citation>
    <scope>NUCLEOTIDE SEQUENCE [LARGE SCALE GENOMIC DNA]</scope>
    <source>
        <strain evidence="2 3">DSM 30827</strain>
    </source>
</reference>
<dbReference type="Pfam" id="PF06475">
    <property type="entry name" value="Glycolipid_bind"/>
    <property type="match status" value="1"/>
</dbReference>
<dbReference type="InterPro" id="IPR009467">
    <property type="entry name" value="Glycolipid-bd_prot_put"/>
</dbReference>
<evidence type="ECO:0000313" key="2">
    <source>
        <dbReference type="EMBL" id="AQQ14896.1"/>
    </source>
</evidence>
<keyword evidence="3" id="KW-1185">Reference proteome</keyword>
<protein>
    <recommendedName>
        <fullName evidence="4">Glycolipid-binding protein</fullName>
    </recommendedName>
</protein>
<dbReference type="SUPFAM" id="SSF159275">
    <property type="entry name" value="PA1994-like"/>
    <property type="match status" value="1"/>
</dbReference>
<evidence type="ECO:0000313" key="3">
    <source>
        <dbReference type="Proteomes" id="UP000217209"/>
    </source>
</evidence>
<dbReference type="KEGG" id="cgv:CGLAU_04610"/>
<sequence>MTQTYTWEHWDDPNIRNVAEVAFTDDGLTATGTQYGNGYRATWTLDAADGWITRRVTVEVQGNGWTRTLELTRNDDGEWSSDTTVSGEQPADLPSPGIVDGVDLSDALDCDLGLCPMTNTMPIRRLNLLTDSVPDTQLIMAWIDMPSLQIIASDQYYGSIDQDTVHYRSGTRGVDVELEVDHDGVVIAYPDMARRI</sequence>
<dbReference type="EMBL" id="CP019688">
    <property type="protein sequence ID" value="AQQ14896.1"/>
    <property type="molecule type" value="Genomic_DNA"/>
</dbReference>
<name>A0A1Q2HVL4_9CORY</name>
<proteinExistence type="predicted"/>
<evidence type="ECO:0008006" key="4">
    <source>
        <dbReference type="Google" id="ProtNLM"/>
    </source>
</evidence>
<evidence type="ECO:0000256" key="1">
    <source>
        <dbReference type="SAM" id="MobiDB-lite"/>
    </source>
</evidence>
<dbReference type="Proteomes" id="UP000217209">
    <property type="component" value="Chromosome"/>
</dbReference>
<organism evidence="2 3">
    <name type="scientific">Corynebacterium glaucum</name>
    <dbReference type="NCBI Taxonomy" id="187491"/>
    <lineage>
        <taxon>Bacteria</taxon>
        <taxon>Bacillati</taxon>
        <taxon>Actinomycetota</taxon>
        <taxon>Actinomycetes</taxon>
        <taxon>Mycobacteriales</taxon>
        <taxon>Corynebacteriaceae</taxon>
        <taxon>Corynebacterium</taxon>
    </lineage>
</organism>
<accession>A0A1Q2HVL4</accession>
<dbReference type="RefSeq" id="WP_095659664.1">
    <property type="nucleotide sequence ID" value="NZ_CP019688.1"/>
</dbReference>